<organism evidence="2 3">
    <name type="scientific">Shewanella bicestrii</name>
    <dbReference type="NCBI Taxonomy" id="2018305"/>
    <lineage>
        <taxon>Bacteria</taxon>
        <taxon>Pseudomonadati</taxon>
        <taxon>Pseudomonadota</taxon>
        <taxon>Gammaproteobacteria</taxon>
        <taxon>Alteromonadales</taxon>
        <taxon>Shewanellaceae</taxon>
        <taxon>Shewanella</taxon>
    </lineage>
</organism>
<keyword evidence="1" id="KW-0732">Signal</keyword>
<dbReference type="InterPro" id="IPR018013">
    <property type="entry name" value="Channel_Tsx-like"/>
</dbReference>
<accession>A0A220USB3</accession>
<dbReference type="Proteomes" id="UP000198367">
    <property type="component" value="Chromosome"/>
</dbReference>
<feature type="chain" id="PRO_5012758822" evidence="1">
    <location>
        <begin position="23"/>
        <end position="254"/>
    </location>
</feature>
<evidence type="ECO:0000256" key="1">
    <source>
        <dbReference type="SAM" id="SignalP"/>
    </source>
</evidence>
<evidence type="ECO:0000313" key="2">
    <source>
        <dbReference type="EMBL" id="ASK71015.1"/>
    </source>
</evidence>
<dbReference type="KEGG" id="sbj:CF168_20215"/>
<dbReference type="RefSeq" id="WP_089068799.1">
    <property type="nucleotide sequence ID" value="NZ_CP022358.1"/>
</dbReference>
<gene>
    <name evidence="2" type="ORF">CF168_20215</name>
</gene>
<evidence type="ECO:0000313" key="3">
    <source>
        <dbReference type="Proteomes" id="UP000198367"/>
    </source>
</evidence>
<proteinExistence type="predicted"/>
<sequence length="254" mass="28653">MLNKSMVSALLSTIFISASAYADVTKTSVDLGYKFYTESTKDDNPGVFNQPFVKLNHLGIADWGTYFANIKLENPAELAENQKNKDGKTTLKSLMILENQLGESNFNFWTQNFISASETLVEDNLYLGLTHNTKFKSLSLNYGVGFNYTFGNFSPTSEKFNDLSGYALVVNAKYPFELLGAKHSLNLNYEAQIDRDKAHQELFSYESYGHQIITTLQTSLTDSIYTKLHLTHYDSWGAQYNDGIEYGVSVGYQF</sequence>
<protein>
    <submittedName>
        <fullName evidence="2">Porin</fullName>
    </submittedName>
</protein>
<reference evidence="2 3" key="1">
    <citation type="submission" date="2017-07" db="EMBL/GenBank/DDBJ databases">
        <title>Phenotypical and genomic characterization of a clinical isolate of Shewanella bicestrii sp. nov. producing an extended-spectrum beta-lactamase and a new oxacillinase variant.</title>
        <authorList>
            <person name="Jousset A.B."/>
            <person name="Bonnin R.A."/>
            <person name="Girlich D."/>
            <person name="Dabos L."/>
            <person name="Potron A."/>
            <person name="Dortet L."/>
            <person name="Glaser P."/>
            <person name="Naas T."/>
        </authorList>
    </citation>
    <scope>NUCLEOTIDE SEQUENCE [LARGE SCALE GENOMIC DNA]</scope>
    <source>
        <strain evidence="2 3">JAB-1</strain>
    </source>
</reference>
<keyword evidence="3" id="KW-1185">Reference proteome</keyword>
<dbReference type="AlphaFoldDB" id="A0A220USB3"/>
<dbReference type="Pfam" id="PF03502">
    <property type="entry name" value="Channel_Tsx"/>
    <property type="match status" value="1"/>
</dbReference>
<dbReference type="EMBL" id="CP022358">
    <property type="protein sequence ID" value="ASK71015.1"/>
    <property type="molecule type" value="Genomic_DNA"/>
</dbReference>
<name>A0A220USB3_9GAMM</name>
<dbReference type="GO" id="GO:0009279">
    <property type="term" value="C:cell outer membrane"/>
    <property type="evidence" value="ECO:0007669"/>
    <property type="project" value="InterPro"/>
</dbReference>
<feature type="signal peptide" evidence="1">
    <location>
        <begin position="1"/>
        <end position="22"/>
    </location>
</feature>